<organism evidence="14 15">
    <name type="scientific">Candidatus Aeolococcus gillhamiae</name>
    <dbReference type="NCBI Taxonomy" id="3127015"/>
    <lineage>
        <taxon>Bacteria</taxon>
        <taxon>Bacillati</taxon>
        <taxon>Candidatus Dormiibacterota</taxon>
        <taxon>Candidatus Dormibacteria</taxon>
        <taxon>Candidatus Aeolococcales</taxon>
        <taxon>Candidatus Aeolococcaceae</taxon>
        <taxon>Candidatus Aeolococcus</taxon>
    </lineage>
</organism>
<gene>
    <name evidence="11" type="primary">fni</name>
    <name evidence="14" type="ORF">JF886_13170</name>
</gene>
<dbReference type="GO" id="GO:0010181">
    <property type="term" value="F:FMN binding"/>
    <property type="evidence" value="ECO:0007669"/>
    <property type="project" value="UniProtKB-UniRule"/>
</dbReference>
<feature type="binding site" evidence="11">
    <location>
        <position position="135"/>
    </location>
    <ligand>
        <name>FMN</name>
        <dbReference type="ChEBI" id="CHEBI:58210"/>
    </ligand>
</feature>
<keyword evidence="2 11" id="KW-0963">Cytoplasm</keyword>
<evidence type="ECO:0000256" key="5">
    <source>
        <dbReference type="ARBA" id="ARBA00022723"/>
    </source>
</evidence>
<protein>
    <recommendedName>
        <fullName evidence="11">Isopentenyl-diphosphate delta-isomerase</fullName>
        <shortName evidence="11">IPP isomerase</shortName>
        <ecNumber evidence="11">5.3.3.2</ecNumber>
    </recommendedName>
    <alternativeName>
        <fullName evidence="11">Isopentenyl diphosphate:dimethylallyl diphosphate isomerase</fullName>
    </alternativeName>
    <alternativeName>
        <fullName evidence="11">Isopentenyl pyrophosphate isomerase</fullName>
    </alternativeName>
    <alternativeName>
        <fullName evidence="11">Type 2 isopentenyl diphosphate isomerase</fullName>
        <shortName evidence="11">IDI-2</shortName>
    </alternativeName>
</protein>
<comment type="subcellular location">
    <subcellularLocation>
        <location evidence="11">Cytoplasm</location>
    </subcellularLocation>
</comment>
<evidence type="ECO:0000256" key="8">
    <source>
        <dbReference type="ARBA" id="ARBA00023229"/>
    </source>
</evidence>
<evidence type="ECO:0000256" key="11">
    <source>
        <dbReference type="HAMAP-Rule" id="MF_00354"/>
    </source>
</evidence>
<feature type="binding site" evidence="11">
    <location>
        <begin position="281"/>
        <end position="283"/>
    </location>
    <ligand>
        <name>FMN</name>
        <dbReference type="ChEBI" id="CHEBI:58210"/>
    </ligand>
</feature>
<dbReference type="GO" id="GO:0004452">
    <property type="term" value="F:isopentenyl-diphosphate delta-isomerase activity"/>
    <property type="evidence" value="ECO:0007669"/>
    <property type="project" value="UniProtKB-UniRule"/>
</dbReference>
<feature type="binding site" evidence="11">
    <location>
        <position position="232"/>
    </location>
    <ligand>
        <name>FMN</name>
        <dbReference type="ChEBI" id="CHEBI:58210"/>
    </ligand>
</feature>
<keyword evidence="7 11" id="KW-0521">NADP</keyword>
<dbReference type="CDD" id="cd02811">
    <property type="entry name" value="IDI-2_FMN"/>
    <property type="match status" value="1"/>
</dbReference>
<proteinExistence type="inferred from homology"/>
<evidence type="ECO:0000259" key="13">
    <source>
        <dbReference type="Pfam" id="PF01070"/>
    </source>
</evidence>
<keyword evidence="9 11" id="KW-0413">Isomerase</keyword>
<evidence type="ECO:0000256" key="9">
    <source>
        <dbReference type="ARBA" id="ARBA00023235"/>
    </source>
</evidence>
<evidence type="ECO:0000256" key="12">
    <source>
        <dbReference type="SAM" id="MobiDB-lite"/>
    </source>
</evidence>
<sequence>MVAINGERSHPNGATSSRKADHLRINLEEDVAAKGVSTGFDAYRFMHCALPDIDLDEVSTATEVLGWQLASPLFISCMTGGTEQAARINMVLAETAAELGIALGLGSARVLLERPEALPSFAVREIAPTVPLLANLGAVQLNLGVSSGDCARLVDMLGADALVLHLNALQEALQPEGDTCFAGLLGRIETVAASLAVPVIVKEVGWGISADLVTGLLDAGVAAVDVAGAGGTSWSEVERHRLGGPAAGTAAAFAGWGIPTAVALTQARAAAPDGVIFASGGVRSGLDVAVASALGADLVGVAGPFLRAAAFGTQACVNLGREWFDVLRIAMFCTGSRDLPSLRSSARLVREDGGPVPGADGVTLVASLIETISDLRGTQVTRTAARG</sequence>
<feature type="binding site" evidence="11">
    <location>
        <position position="76"/>
    </location>
    <ligand>
        <name>FMN</name>
        <dbReference type="ChEBI" id="CHEBI:58210"/>
    </ligand>
</feature>
<keyword evidence="4 11" id="KW-0288">FMN</keyword>
<dbReference type="GO" id="GO:0000287">
    <property type="term" value="F:magnesium ion binding"/>
    <property type="evidence" value="ECO:0007669"/>
    <property type="project" value="UniProtKB-UniRule"/>
</dbReference>
<comment type="caution">
    <text evidence="14">The sequence shown here is derived from an EMBL/GenBank/DDBJ whole genome shotgun (WGS) entry which is preliminary data.</text>
</comment>
<dbReference type="HAMAP" id="MF_00354">
    <property type="entry name" value="Idi_2"/>
    <property type="match status" value="1"/>
</dbReference>
<keyword evidence="6 11" id="KW-0460">Magnesium</keyword>
<dbReference type="SUPFAM" id="SSF51395">
    <property type="entry name" value="FMN-linked oxidoreductases"/>
    <property type="match status" value="1"/>
</dbReference>
<comment type="cofactor">
    <cofactor evidence="1 11">
        <name>FMN</name>
        <dbReference type="ChEBI" id="CHEBI:58210"/>
    </cofactor>
</comment>
<evidence type="ECO:0000256" key="2">
    <source>
        <dbReference type="ARBA" id="ARBA00022490"/>
    </source>
</evidence>
<dbReference type="GO" id="GO:0016491">
    <property type="term" value="F:oxidoreductase activity"/>
    <property type="evidence" value="ECO:0007669"/>
    <property type="project" value="InterPro"/>
</dbReference>
<dbReference type="GO" id="GO:0070402">
    <property type="term" value="F:NADPH binding"/>
    <property type="evidence" value="ECO:0007669"/>
    <property type="project" value="UniProtKB-UniRule"/>
</dbReference>
<dbReference type="GO" id="GO:0005737">
    <property type="term" value="C:cytoplasm"/>
    <property type="evidence" value="ECO:0007669"/>
    <property type="project" value="UniProtKB-SubCell"/>
</dbReference>
<comment type="cofactor">
    <cofactor evidence="11">
        <name>Mg(2+)</name>
        <dbReference type="ChEBI" id="CHEBI:18420"/>
    </cofactor>
</comment>
<evidence type="ECO:0000256" key="4">
    <source>
        <dbReference type="ARBA" id="ARBA00022643"/>
    </source>
</evidence>
<feature type="binding site" evidence="11">
    <location>
        <begin position="107"/>
        <end position="109"/>
    </location>
    <ligand>
        <name>substrate</name>
    </ligand>
</feature>
<comment type="subunit">
    <text evidence="10 11">Homooctamer. Dimer of tetramers.</text>
</comment>
<evidence type="ECO:0000256" key="3">
    <source>
        <dbReference type="ARBA" id="ARBA00022630"/>
    </source>
</evidence>
<comment type="caution">
    <text evidence="11">Lacks conserved residue(s) required for the propagation of feature annotation.</text>
</comment>
<evidence type="ECO:0000313" key="15">
    <source>
        <dbReference type="Proteomes" id="UP000606991"/>
    </source>
</evidence>
<feature type="binding site" evidence="11">
    <location>
        <position position="107"/>
    </location>
    <ligand>
        <name>FMN</name>
        <dbReference type="ChEBI" id="CHEBI:58210"/>
    </ligand>
</feature>
<dbReference type="AlphaFoldDB" id="A0A934K2V4"/>
<feature type="binding site" evidence="11">
    <location>
        <position position="202"/>
    </location>
    <ligand>
        <name>FMN</name>
        <dbReference type="ChEBI" id="CHEBI:58210"/>
    </ligand>
</feature>
<reference evidence="14 15" key="1">
    <citation type="submission" date="2020-10" db="EMBL/GenBank/DDBJ databases">
        <title>Ca. Dormibacterota MAGs.</title>
        <authorList>
            <person name="Montgomery K."/>
        </authorList>
    </citation>
    <scope>NUCLEOTIDE SEQUENCE [LARGE SCALE GENOMIC DNA]</scope>
    <source>
        <strain evidence="14">SC8812_S17_18</strain>
    </source>
</reference>
<evidence type="ECO:0000256" key="10">
    <source>
        <dbReference type="ARBA" id="ARBA00025810"/>
    </source>
</evidence>
<dbReference type="Gene3D" id="3.20.20.70">
    <property type="entry name" value="Aldolase class I"/>
    <property type="match status" value="1"/>
</dbReference>
<keyword evidence="3 11" id="KW-0285">Flavoprotein</keyword>
<evidence type="ECO:0000256" key="6">
    <source>
        <dbReference type="ARBA" id="ARBA00022842"/>
    </source>
</evidence>
<dbReference type="InterPro" id="IPR011179">
    <property type="entry name" value="IPdP_isomerase"/>
</dbReference>
<name>A0A934K2V4_9BACT</name>
<feature type="region of interest" description="Disordered" evidence="12">
    <location>
        <begin position="1"/>
        <end position="20"/>
    </location>
</feature>
<dbReference type="EC" id="5.3.3.2" evidence="11"/>
<dbReference type="GO" id="GO:0008299">
    <property type="term" value="P:isoprenoid biosynthetic process"/>
    <property type="evidence" value="ECO:0007669"/>
    <property type="project" value="UniProtKB-UniRule"/>
</dbReference>
<feature type="binding site" evidence="11">
    <location>
        <begin position="18"/>
        <end position="19"/>
    </location>
    <ligand>
        <name>substrate</name>
    </ligand>
</feature>
<feature type="domain" description="FMN-dependent dehydrogenase" evidence="13">
    <location>
        <begin position="188"/>
        <end position="345"/>
    </location>
</feature>
<dbReference type="PANTHER" id="PTHR43665:SF1">
    <property type="entry name" value="ISOPENTENYL-DIPHOSPHATE DELTA-ISOMERASE"/>
    <property type="match status" value="1"/>
</dbReference>
<keyword evidence="5 11" id="KW-0479">Metal-binding</keyword>
<dbReference type="Pfam" id="PF01070">
    <property type="entry name" value="FMN_dh"/>
    <property type="match status" value="1"/>
</dbReference>
<feature type="binding site" evidence="11">
    <location>
        <position position="170"/>
    </location>
    <ligand>
        <name>substrate</name>
    </ligand>
</feature>
<comment type="function">
    <text evidence="11">Involved in the biosynthesis of isoprenoids. Catalyzes the 1,3-allylic rearrangement of the homoallylic substrate isopentenyl (IPP) to its allylic isomer, dimethylallyl diphosphate (DMAPP).</text>
</comment>
<comment type="catalytic activity">
    <reaction evidence="11">
        <text>isopentenyl diphosphate = dimethylallyl diphosphate</text>
        <dbReference type="Rhea" id="RHEA:23284"/>
        <dbReference type="ChEBI" id="CHEBI:57623"/>
        <dbReference type="ChEBI" id="CHEBI:128769"/>
        <dbReference type="EC" id="5.3.3.2"/>
    </reaction>
</comment>
<comment type="similarity">
    <text evidence="11">Belongs to the IPP isomerase type 2 family.</text>
</comment>
<evidence type="ECO:0000256" key="1">
    <source>
        <dbReference type="ARBA" id="ARBA00001917"/>
    </source>
</evidence>
<feature type="binding site" evidence="11">
    <location>
        <position position="171"/>
    </location>
    <ligand>
        <name>Mg(2+)</name>
        <dbReference type="ChEBI" id="CHEBI:18420"/>
    </ligand>
</feature>
<evidence type="ECO:0000313" key="14">
    <source>
        <dbReference type="EMBL" id="MBJ7595783.1"/>
    </source>
</evidence>
<dbReference type="InterPro" id="IPR013785">
    <property type="entry name" value="Aldolase_TIM"/>
</dbReference>
<accession>A0A934K2V4</accession>
<keyword evidence="8 11" id="KW-0414">Isoprene biosynthesis</keyword>
<dbReference type="NCBIfam" id="TIGR02151">
    <property type="entry name" value="IPP_isom_2"/>
    <property type="match status" value="1"/>
</dbReference>
<dbReference type="PANTHER" id="PTHR43665">
    <property type="entry name" value="ISOPENTENYL-DIPHOSPHATE DELTA-ISOMERASE"/>
    <property type="match status" value="1"/>
</dbReference>
<feature type="binding site" evidence="11">
    <location>
        <begin position="302"/>
        <end position="303"/>
    </location>
    <ligand>
        <name>FMN</name>
        <dbReference type="ChEBI" id="CHEBI:58210"/>
    </ligand>
</feature>
<evidence type="ECO:0000256" key="7">
    <source>
        <dbReference type="ARBA" id="ARBA00022857"/>
    </source>
</evidence>
<dbReference type="PIRSF" id="PIRSF003314">
    <property type="entry name" value="IPP_isomerase"/>
    <property type="match status" value="1"/>
</dbReference>
<dbReference type="Proteomes" id="UP000606991">
    <property type="component" value="Unassembled WGS sequence"/>
</dbReference>
<dbReference type="InterPro" id="IPR000262">
    <property type="entry name" value="FMN-dep_DH"/>
</dbReference>
<dbReference type="EMBL" id="JAEKNS010000132">
    <property type="protein sequence ID" value="MBJ7595783.1"/>
    <property type="molecule type" value="Genomic_DNA"/>
</dbReference>
<comment type="cofactor">
    <cofactor evidence="11">
        <name>NADPH</name>
        <dbReference type="ChEBI" id="CHEBI:57783"/>
    </cofactor>
</comment>